<dbReference type="GO" id="GO:0005524">
    <property type="term" value="F:ATP binding"/>
    <property type="evidence" value="ECO:0007669"/>
    <property type="project" value="UniProtKB-KW"/>
</dbReference>
<dbReference type="SMART" id="SM00382">
    <property type="entry name" value="AAA"/>
    <property type="match status" value="1"/>
</dbReference>
<dbReference type="Gene3D" id="3.40.50.300">
    <property type="entry name" value="P-loop containing nucleotide triphosphate hydrolases"/>
    <property type="match status" value="1"/>
</dbReference>
<feature type="domain" description="ABC transporter" evidence="6">
    <location>
        <begin position="5"/>
        <end position="259"/>
    </location>
</feature>
<dbReference type="InterPro" id="IPR017871">
    <property type="entry name" value="ABC_transporter-like_CS"/>
</dbReference>
<dbReference type="FunFam" id="3.40.50.300:FF:000016">
    <property type="entry name" value="Oligopeptide ABC transporter ATP-binding component"/>
    <property type="match status" value="1"/>
</dbReference>
<gene>
    <name evidence="7" type="ORF">C8D95_11616</name>
</gene>
<dbReference type="GO" id="GO:0005886">
    <property type="term" value="C:plasma membrane"/>
    <property type="evidence" value="ECO:0007669"/>
    <property type="project" value="UniProtKB-SubCell"/>
</dbReference>
<dbReference type="InterPro" id="IPR027417">
    <property type="entry name" value="P-loop_NTPase"/>
</dbReference>
<sequence length="342" mass="37818">MSDLLRLDAVERHFDLGGGLAELFGQRRILHAVDGVSLSIGPGETFGIAGESGCGKSTLARLICRLDRPTGGSITFDGQDLGKLNRNEVRALYREIQMVFQDPMASLNPRKTVGRIISRPLRRQLGLTGTPLRNRVLAAVSEVDLNPAEDYIQRYPHELSGGEKQRVVIARAVALRPKLVVADEPVTSLDMSVRGKVLALMSDLQARHGLSYLFITHDLRVLRIMSSRAAIMYLGQVMETGPTAELFARRYHPYTKALFSAEMVPDPRAVRRTRGRLIEGEVASALNPKDACRFRERCPWRRPRCDAETPKIDAAAPGHGVACHFWREIAAGTANSTIKETT</sequence>
<comment type="similarity">
    <text evidence="2">Belongs to the ABC transporter superfamily.</text>
</comment>
<dbReference type="InterPro" id="IPR013563">
    <property type="entry name" value="Oligopep_ABC_C"/>
</dbReference>
<evidence type="ECO:0000259" key="6">
    <source>
        <dbReference type="PROSITE" id="PS50893"/>
    </source>
</evidence>
<keyword evidence="8" id="KW-1185">Reference proteome</keyword>
<dbReference type="KEGG" id="salo:EF888_14895"/>
<organism evidence="7 8">
    <name type="scientific">Silicimonas algicola</name>
    <dbReference type="NCBI Taxonomy" id="1826607"/>
    <lineage>
        <taxon>Bacteria</taxon>
        <taxon>Pseudomonadati</taxon>
        <taxon>Pseudomonadota</taxon>
        <taxon>Alphaproteobacteria</taxon>
        <taxon>Rhodobacterales</taxon>
        <taxon>Paracoccaceae</taxon>
    </lineage>
</organism>
<proteinExistence type="inferred from homology"/>
<dbReference type="RefSeq" id="WP_109761214.1">
    <property type="nucleotide sequence ID" value="NZ_CP034588.1"/>
</dbReference>
<dbReference type="GO" id="GO:0016887">
    <property type="term" value="F:ATP hydrolysis activity"/>
    <property type="evidence" value="ECO:0007669"/>
    <property type="project" value="InterPro"/>
</dbReference>
<dbReference type="Pfam" id="PF08352">
    <property type="entry name" value="oligo_HPY"/>
    <property type="match status" value="1"/>
</dbReference>
<evidence type="ECO:0000256" key="4">
    <source>
        <dbReference type="ARBA" id="ARBA00022741"/>
    </source>
</evidence>
<dbReference type="InterPro" id="IPR050319">
    <property type="entry name" value="ABC_transp_ATP-bind"/>
</dbReference>
<dbReference type="AlphaFoldDB" id="A0A316FVU8"/>
<dbReference type="Proteomes" id="UP000245390">
    <property type="component" value="Unassembled WGS sequence"/>
</dbReference>
<comment type="caution">
    <text evidence="7">The sequence shown here is derived from an EMBL/GenBank/DDBJ whole genome shotgun (WGS) entry which is preliminary data.</text>
</comment>
<dbReference type="NCBIfam" id="TIGR01727">
    <property type="entry name" value="oligo_HPY"/>
    <property type="match status" value="1"/>
</dbReference>
<dbReference type="SUPFAM" id="SSF52540">
    <property type="entry name" value="P-loop containing nucleoside triphosphate hydrolases"/>
    <property type="match status" value="1"/>
</dbReference>
<dbReference type="PANTHER" id="PTHR43776:SF7">
    <property type="entry name" value="D,D-DIPEPTIDE TRANSPORT ATP-BINDING PROTEIN DDPF-RELATED"/>
    <property type="match status" value="1"/>
</dbReference>
<dbReference type="CDD" id="cd03257">
    <property type="entry name" value="ABC_NikE_OppD_transporters"/>
    <property type="match status" value="1"/>
</dbReference>
<dbReference type="PANTHER" id="PTHR43776">
    <property type="entry name" value="TRANSPORT ATP-BINDING PROTEIN"/>
    <property type="match status" value="1"/>
</dbReference>
<dbReference type="PROSITE" id="PS00211">
    <property type="entry name" value="ABC_TRANSPORTER_1"/>
    <property type="match status" value="1"/>
</dbReference>
<keyword evidence="3" id="KW-0813">Transport</keyword>
<keyword evidence="4" id="KW-0547">Nucleotide-binding</keyword>
<evidence type="ECO:0000256" key="2">
    <source>
        <dbReference type="ARBA" id="ARBA00005417"/>
    </source>
</evidence>
<dbReference type="OrthoDB" id="7802224at2"/>
<protein>
    <submittedName>
        <fullName evidence="7">Peptide/nickel transport system ATP-binding protein/oligopeptide transport system ATP-binding protein</fullName>
    </submittedName>
</protein>
<dbReference type="EMBL" id="QGGV01000016">
    <property type="protein sequence ID" value="PWK52719.1"/>
    <property type="molecule type" value="Genomic_DNA"/>
</dbReference>
<accession>A0A316FVU8</accession>
<dbReference type="Pfam" id="PF00005">
    <property type="entry name" value="ABC_tran"/>
    <property type="match status" value="1"/>
</dbReference>
<reference evidence="7 8" key="1">
    <citation type="submission" date="2018-05" db="EMBL/GenBank/DDBJ databases">
        <title>Genomic Encyclopedia of Type Strains, Phase IV (KMG-IV): sequencing the most valuable type-strain genomes for metagenomic binning, comparative biology and taxonomic classification.</title>
        <authorList>
            <person name="Goeker M."/>
        </authorList>
    </citation>
    <scope>NUCLEOTIDE SEQUENCE [LARGE SCALE GENOMIC DNA]</scope>
    <source>
        <strain evidence="7 8">DSM 103371</strain>
    </source>
</reference>
<evidence type="ECO:0000313" key="7">
    <source>
        <dbReference type="EMBL" id="PWK52719.1"/>
    </source>
</evidence>
<dbReference type="GO" id="GO:0015833">
    <property type="term" value="P:peptide transport"/>
    <property type="evidence" value="ECO:0007669"/>
    <property type="project" value="InterPro"/>
</dbReference>
<evidence type="ECO:0000256" key="5">
    <source>
        <dbReference type="ARBA" id="ARBA00022840"/>
    </source>
</evidence>
<dbReference type="InterPro" id="IPR003439">
    <property type="entry name" value="ABC_transporter-like_ATP-bd"/>
</dbReference>
<evidence type="ECO:0000256" key="1">
    <source>
        <dbReference type="ARBA" id="ARBA00004417"/>
    </source>
</evidence>
<dbReference type="InterPro" id="IPR003593">
    <property type="entry name" value="AAA+_ATPase"/>
</dbReference>
<dbReference type="GO" id="GO:0055085">
    <property type="term" value="P:transmembrane transport"/>
    <property type="evidence" value="ECO:0007669"/>
    <property type="project" value="UniProtKB-ARBA"/>
</dbReference>
<keyword evidence="5 7" id="KW-0067">ATP-binding</keyword>
<evidence type="ECO:0000313" key="8">
    <source>
        <dbReference type="Proteomes" id="UP000245390"/>
    </source>
</evidence>
<name>A0A316FVU8_9RHOB</name>
<comment type="subcellular location">
    <subcellularLocation>
        <location evidence="1">Cell inner membrane</location>
        <topology evidence="1">Peripheral membrane protein</topology>
    </subcellularLocation>
</comment>
<dbReference type="PROSITE" id="PS50893">
    <property type="entry name" value="ABC_TRANSPORTER_2"/>
    <property type="match status" value="1"/>
</dbReference>
<evidence type="ECO:0000256" key="3">
    <source>
        <dbReference type="ARBA" id="ARBA00022448"/>
    </source>
</evidence>